<name>A0A2M9G4K7_9PROT</name>
<evidence type="ECO:0000256" key="11">
    <source>
        <dbReference type="PIRSR" id="PIRSR006621-1"/>
    </source>
</evidence>
<dbReference type="GO" id="GO:0010181">
    <property type="term" value="F:FMN binding"/>
    <property type="evidence" value="ECO:0007669"/>
    <property type="project" value="UniProtKB-UniRule"/>
</dbReference>
<dbReference type="GO" id="GO:0050660">
    <property type="term" value="F:flavin adenine dinucleotide binding"/>
    <property type="evidence" value="ECO:0007669"/>
    <property type="project" value="InterPro"/>
</dbReference>
<sequence length="338" mass="36717">MSQPSRISPALSPWAFSVAPMMDWTDRHDRYLLRLISPHTRLYTEMVTTGALIHGPRDDLLRFDTAEHPVALQIGGSEPDDLARAAAMGAEAGYDEINLNCGCPSDRVQSGRFGACLMREPELVARGVAAMKRAVAVPVTVKCRIGVDDQDPETVLPDFIARVRDAGADAVIVHARKAWLQGLSPKENRDVPPLDYGLVRRMGERFPGLPIVLNGGLTTIEACLEEGRRLAGVMVGREAYHRPMLLAEAERGIFGAEPPLADGRAAVLAMIPYVEREMAAGAPLSRIARHMLGLANGRPGARRFRRMLGEEARRPGADARLLEAAADVVDWTPAARAA</sequence>
<keyword evidence="7 9" id="KW-0694">RNA-binding</keyword>
<evidence type="ECO:0000313" key="15">
    <source>
        <dbReference type="Proteomes" id="UP000229498"/>
    </source>
</evidence>
<comment type="catalytic activity">
    <reaction evidence="9">
        <text>5,6-dihydrouridine(20a) in tRNA + NADP(+) = uridine(20a) in tRNA + NADPH + H(+)</text>
        <dbReference type="Rhea" id="RHEA:53344"/>
        <dbReference type="Rhea" id="RHEA-COMP:13535"/>
        <dbReference type="Rhea" id="RHEA-COMP:13536"/>
        <dbReference type="ChEBI" id="CHEBI:15378"/>
        <dbReference type="ChEBI" id="CHEBI:57783"/>
        <dbReference type="ChEBI" id="CHEBI:58349"/>
        <dbReference type="ChEBI" id="CHEBI:65315"/>
        <dbReference type="ChEBI" id="CHEBI:74443"/>
    </reaction>
</comment>
<dbReference type="PIRSF" id="PIRSF006621">
    <property type="entry name" value="Dus"/>
    <property type="match status" value="1"/>
</dbReference>
<evidence type="ECO:0000256" key="8">
    <source>
        <dbReference type="ARBA" id="ARBA00023002"/>
    </source>
</evidence>
<dbReference type="InterPro" id="IPR004653">
    <property type="entry name" value="DusA"/>
</dbReference>
<evidence type="ECO:0000256" key="9">
    <source>
        <dbReference type="HAMAP-Rule" id="MF_02041"/>
    </source>
</evidence>
<keyword evidence="2 9" id="KW-0820">tRNA-binding</keyword>
<comment type="function">
    <text evidence="9">Catalyzes the synthesis of 5,6-dihydrouridine (D), a modified base found in the D-loop of most tRNAs, via the reduction of the C5-C6 double bond in target uridines. Specifically modifies U20 and U20a in tRNAs.</text>
</comment>
<evidence type="ECO:0000256" key="12">
    <source>
        <dbReference type="PIRSR" id="PIRSR006621-2"/>
    </source>
</evidence>
<feature type="site" description="Interacts with tRNA; defines subfamily-specific binding signature" evidence="9">
    <location>
        <position position="305"/>
    </location>
</feature>
<dbReference type="GO" id="GO:0000049">
    <property type="term" value="F:tRNA binding"/>
    <property type="evidence" value="ECO:0007669"/>
    <property type="project" value="UniProtKB-UniRule"/>
</dbReference>
<organism evidence="14 15">
    <name type="scientific">Minwuia thermotolerans</name>
    <dbReference type="NCBI Taxonomy" id="2056226"/>
    <lineage>
        <taxon>Bacteria</taxon>
        <taxon>Pseudomonadati</taxon>
        <taxon>Pseudomonadota</taxon>
        <taxon>Alphaproteobacteria</taxon>
        <taxon>Minwuiales</taxon>
        <taxon>Minwuiaceae</taxon>
        <taxon>Minwuia</taxon>
    </lineage>
</organism>
<feature type="binding site" evidence="9 12">
    <location>
        <position position="174"/>
    </location>
    <ligand>
        <name>FMN</name>
        <dbReference type="ChEBI" id="CHEBI:58210"/>
    </ligand>
</feature>
<dbReference type="InterPro" id="IPR013785">
    <property type="entry name" value="Aldolase_TIM"/>
</dbReference>
<keyword evidence="5 9" id="KW-0819">tRNA processing</keyword>
<evidence type="ECO:0000313" key="14">
    <source>
        <dbReference type="EMBL" id="PJK30657.1"/>
    </source>
</evidence>
<evidence type="ECO:0000256" key="10">
    <source>
        <dbReference type="PIRNR" id="PIRNR006621"/>
    </source>
</evidence>
<comment type="cofactor">
    <cofactor evidence="1 9 10 12">
        <name>FMN</name>
        <dbReference type="ChEBI" id="CHEBI:58210"/>
    </cofactor>
</comment>
<protein>
    <recommendedName>
        <fullName evidence="9">tRNA-dihydrouridine(20/20a) synthase</fullName>
        <ecNumber evidence="9">1.3.1.91</ecNumber>
    </recommendedName>
    <alternativeName>
        <fullName evidence="9">U20-specific dihydrouridine synthase</fullName>
        <shortName evidence="9">U20-specific Dus</shortName>
    </alternativeName>
    <alternativeName>
        <fullName evidence="9">tRNA-dihydrouridine synthase A</fullName>
    </alternativeName>
</protein>
<keyword evidence="15" id="KW-1185">Reference proteome</keyword>
<keyword evidence="3 9" id="KW-0285">Flavoprotein</keyword>
<dbReference type="InterPro" id="IPR035587">
    <property type="entry name" value="DUS-like_FMN-bd"/>
</dbReference>
<feature type="binding site" evidence="9 12">
    <location>
        <position position="73"/>
    </location>
    <ligand>
        <name>FMN</name>
        <dbReference type="ChEBI" id="CHEBI:58210"/>
    </ligand>
</feature>
<dbReference type="Pfam" id="PF01207">
    <property type="entry name" value="Dus"/>
    <property type="match status" value="1"/>
</dbReference>
<evidence type="ECO:0000256" key="3">
    <source>
        <dbReference type="ARBA" id="ARBA00022630"/>
    </source>
</evidence>
<accession>A0A2M9G4K7</accession>
<evidence type="ECO:0000256" key="1">
    <source>
        <dbReference type="ARBA" id="ARBA00001917"/>
    </source>
</evidence>
<dbReference type="SUPFAM" id="SSF51395">
    <property type="entry name" value="FMN-linked oxidoreductases"/>
    <property type="match status" value="1"/>
</dbReference>
<dbReference type="PANTHER" id="PTHR42907:SF1">
    <property type="entry name" value="FMN-LINKED OXIDOREDUCTASES SUPERFAMILY PROTEIN"/>
    <property type="match status" value="1"/>
</dbReference>
<keyword evidence="12" id="KW-0547">Nucleotide-binding</keyword>
<dbReference type="EMBL" id="PHIG01000024">
    <property type="protein sequence ID" value="PJK30657.1"/>
    <property type="molecule type" value="Genomic_DNA"/>
</dbReference>
<dbReference type="OrthoDB" id="9783413at2"/>
<dbReference type="HAMAP" id="MF_02041">
    <property type="entry name" value="DusA_subfam"/>
    <property type="match status" value="1"/>
</dbReference>
<evidence type="ECO:0000256" key="4">
    <source>
        <dbReference type="ARBA" id="ARBA00022643"/>
    </source>
</evidence>
<comment type="catalytic activity">
    <reaction evidence="9">
        <text>5,6-dihydrouridine(20a) in tRNA + NAD(+) = uridine(20a) in tRNA + NADH + H(+)</text>
        <dbReference type="Rhea" id="RHEA:53348"/>
        <dbReference type="Rhea" id="RHEA-COMP:13535"/>
        <dbReference type="Rhea" id="RHEA-COMP:13536"/>
        <dbReference type="ChEBI" id="CHEBI:15378"/>
        <dbReference type="ChEBI" id="CHEBI:57540"/>
        <dbReference type="ChEBI" id="CHEBI:57945"/>
        <dbReference type="ChEBI" id="CHEBI:65315"/>
        <dbReference type="ChEBI" id="CHEBI:74443"/>
    </reaction>
</comment>
<feature type="binding site" evidence="9 12">
    <location>
        <begin position="236"/>
        <end position="237"/>
    </location>
    <ligand>
        <name>FMN</name>
        <dbReference type="ChEBI" id="CHEBI:58210"/>
    </ligand>
</feature>
<dbReference type="CDD" id="cd02801">
    <property type="entry name" value="DUS_like_FMN"/>
    <property type="match status" value="1"/>
</dbReference>
<proteinExistence type="inferred from homology"/>
<dbReference type="PROSITE" id="PS01136">
    <property type="entry name" value="UPF0034"/>
    <property type="match status" value="1"/>
</dbReference>
<keyword evidence="4 9" id="KW-0288">FMN</keyword>
<dbReference type="EC" id="1.3.1.91" evidence="9"/>
<comment type="similarity">
    <text evidence="10">Belongs to the dus family.</text>
</comment>
<dbReference type="GO" id="GO:0102264">
    <property type="term" value="F:tRNA-dihydrouridine20 synthase activity"/>
    <property type="evidence" value="ECO:0007669"/>
    <property type="project" value="UniProtKB-EC"/>
</dbReference>
<dbReference type="InterPro" id="IPR001269">
    <property type="entry name" value="DUS_fam"/>
</dbReference>
<dbReference type="InterPro" id="IPR018517">
    <property type="entry name" value="tRNA_hU_synthase_CS"/>
</dbReference>
<keyword evidence="6 9" id="KW-0521">NADP</keyword>
<feature type="site" description="Interacts with tRNA; defines subfamily-specific binding signature" evidence="9">
    <location>
        <position position="186"/>
    </location>
</feature>
<feature type="site" description="Interacts with tRNA" evidence="9">
    <location>
        <position position="100"/>
    </location>
</feature>
<evidence type="ECO:0000256" key="2">
    <source>
        <dbReference type="ARBA" id="ARBA00022555"/>
    </source>
</evidence>
<dbReference type="Gene3D" id="3.20.20.70">
    <property type="entry name" value="Aldolase class I"/>
    <property type="match status" value="1"/>
</dbReference>
<keyword evidence="8 9" id="KW-0560">Oxidoreductase</keyword>
<evidence type="ECO:0000256" key="7">
    <source>
        <dbReference type="ARBA" id="ARBA00022884"/>
    </source>
</evidence>
<evidence type="ECO:0000256" key="6">
    <source>
        <dbReference type="ARBA" id="ARBA00022857"/>
    </source>
</evidence>
<comment type="caution">
    <text evidence="14">The sequence shown here is derived from an EMBL/GenBank/DDBJ whole genome shotgun (WGS) entry which is preliminary data.</text>
</comment>
<dbReference type="Proteomes" id="UP000229498">
    <property type="component" value="Unassembled WGS sequence"/>
</dbReference>
<evidence type="ECO:0000256" key="5">
    <source>
        <dbReference type="ARBA" id="ARBA00022694"/>
    </source>
</evidence>
<dbReference type="AlphaFoldDB" id="A0A2M9G4K7"/>
<comment type="catalytic activity">
    <reaction evidence="9">
        <text>5,6-dihydrouridine(20) in tRNA + NADP(+) = uridine(20) in tRNA + NADPH + H(+)</text>
        <dbReference type="Rhea" id="RHEA:53336"/>
        <dbReference type="Rhea" id="RHEA-COMP:13533"/>
        <dbReference type="Rhea" id="RHEA-COMP:13534"/>
        <dbReference type="ChEBI" id="CHEBI:15378"/>
        <dbReference type="ChEBI" id="CHEBI:57783"/>
        <dbReference type="ChEBI" id="CHEBI:58349"/>
        <dbReference type="ChEBI" id="CHEBI:65315"/>
        <dbReference type="ChEBI" id="CHEBI:74443"/>
        <dbReference type="EC" id="1.3.1.91"/>
    </reaction>
</comment>
<feature type="binding site" evidence="9 12">
    <location>
        <position position="142"/>
    </location>
    <ligand>
        <name>FMN</name>
        <dbReference type="ChEBI" id="CHEBI:58210"/>
    </ligand>
</feature>
<dbReference type="NCBIfam" id="NF008774">
    <property type="entry name" value="PRK11815.1"/>
    <property type="match status" value="1"/>
</dbReference>
<reference evidence="14 15" key="1">
    <citation type="submission" date="2017-11" db="EMBL/GenBank/DDBJ databases">
        <title>Draft genome sequence of Rhizobiales bacterium SY3-13.</title>
        <authorList>
            <person name="Sun C."/>
        </authorList>
    </citation>
    <scope>NUCLEOTIDE SEQUENCE [LARGE SCALE GENOMIC DNA]</scope>
    <source>
        <strain evidence="14 15">SY3-13</strain>
    </source>
</reference>
<gene>
    <name evidence="9" type="primary">dusA</name>
    <name evidence="14" type="ORF">CVT23_05760</name>
</gene>
<feature type="site" description="Interacts with tRNA; defines subfamily-specific binding signature" evidence="9">
    <location>
        <position position="302"/>
    </location>
</feature>
<dbReference type="RefSeq" id="WP_109794917.1">
    <property type="nucleotide sequence ID" value="NZ_PHIG01000024.1"/>
</dbReference>
<feature type="domain" description="DUS-like FMN-binding" evidence="13">
    <location>
        <begin position="18"/>
        <end position="325"/>
    </location>
</feature>
<feature type="binding site" evidence="9 12">
    <location>
        <begin position="214"/>
        <end position="216"/>
    </location>
    <ligand>
        <name>FMN</name>
        <dbReference type="ChEBI" id="CHEBI:58210"/>
    </ligand>
</feature>
<comment type="similarity">
    <text evidence="9">Belongs to the Dus family. DusA subfamily.</text>
</comment>
<dbReference type="GO" id="GO:0102266">
    <property type="term" value="F:tRNA-dihydrouridine20a synthase activity"/>
    <property type="evidence" value="ECO:0007669"/>
    <property type="project" value="RHEA"/>
</dbReference>
<comment type="catalytic activity">
    <reaction evidence="9">
        <text>5,6-dihydrouridine(20) in tRNA + NAD(+) = uridine(20) in tRNA + NADH + H(+)</text>
        <dbReference type="Rhea" id="RHEA:53340"/>
        <dbReference type="Rhea" id="RHEA-COMP:13533"/>
        <dbReference type="Rhea" id="RHEA-COMP:13534"/>
        <dbReference type="ChEBI" id="CHEBI:15378"/>
        <dbReference type="ChEBI" id="CHEBI:57540"/>
        <dbReference type="ChEBI" id="CHEBI:57945"/>
        <dbReference type="ChEBI" id="CHEBI:65315"/>
        <dbReference type="ChEBI" id="CHEBI:74443"/>
        <dbReference type="EC" id="1.3.1.91"/>
    </reaction>
</comment>
<feature type="binding site" evidence="9 12">
    <location>
        <begin position="20"/>
        <end position="22"/>
    </location>
    <ligand>
        <name>FMN</name>
        <dbReference type="ChEBI" id="CHEBI:58210"/>
    </ligand>
</feature>
<feature type="site" description="Interacts with tRNA" evidence="9">
    <location>
        <position position="189"/>
    </location>
</feature>
<evidence type="ECO:0000259" key="13">
    <source>
        <dbReference type="Pfam" id="PF01207"/>
    </source>
</evidence>
<feature type="active site" description="Proton donor" evidence="9 11">
    <location>
        <position position="103"/>
    </location>
</feature>
<dbReference type="PANTHER" id="PTHR42907">
    <property type="entry name" value="FMN-LINKED OXIDOREDUCTASES SUPERFAMILY PROTEIN"/>
    <property type="match status" value="1"/>
</dbReference>
<dbReference type="Gene3D" id="1.20.120.1460">
    <property type="match status" value="1"/>
</dbReference>